<evidence type="ECO:0000256" key="4">
    <source>
        <dbReference type="ARBA" id="ARBA00022801"/>
    </source>
</evidence>
<sequence length="567" mass="62547">MSLFVCPNSSRLWLRTALRGVSSRAATAVATTSAASTTRPFSPARWISGCPSRTRQGLSSSPSRCRSPAFASSYPCVTRRTLFSDKTIRKYEDLPKDYRDQVGLPFRSLDLADSEVLRVFGRGINSKRANHLLRILHGRRVAGTLDDPAFAIHTAQYTKDQIAKALAYLRRSIPVEEVLNAGLRAEDELAQMELEMEAAKEKSAKPAAKVEEEDTAKVYKPDPVYGHSKLDEMRSRNVAKRKAKEMAEEEERNAALARGEVPAGPLAKVSRQERQIENPKIAEYHKKATSDLEAPPDLKPWERILPSATVVALVLGLLVSVGMVYEEPEARYRIFPDISTANATMGALIGLNIITYIGWRFPPLWSFFNRYMLFVVATVKPITLFTAPFSHQKLRHLIVNMIPLAFVGAALHEEVGRANFLALYFGCGALGFLGSLTTYTLRGWMHLSSLGASGATLGLLSAYLWEHRTDGFKVLGMPENGVHGIVFLALLLVPQLAIFGKTAKLRIDVTSHLVGMVAGILGIEYLNKGRPEREKKVFEYPPAKKGGTVNSLEEEGESAGEPRALPT</sequence>
<reference evidence="11 12" key="1">
    <citation type="journal article" date="2025" name="Microbiol. Resour. Announc.">
        <title>Draft genome sequences for Neonectria magnoliae and Neonectria punicea, canker pathogens of Liriodendron tulipifera and Acer saccharum in West Virginia.</title>
        <authorList>
            <person name="Petronek H.M."/>
            <person name="Kasson M.T."/>
            <person name="Metheny A.M."/>
            <person name="Stauder C.M."/>
            <person name="Lovett B."/>
            <person name="Lynch S.C."/>
            <person name="Garnas J.R."/>
            <person name="Kasson L.R."/>
            <person name="Stajich J.E."/>
        </authorList>
    </citation>
    <scope>NUCLEOTIDE SEQUENCE [LARGE SCALE GENOMIC DNA]</scope>
    <source>
        <strain evidence="11 12">NRRL 64653</strain>
    </source>
</reference>
<keyword evidence="3 9" id="KW-0812">Transmembrane</keyword>
<feature type="region of interest" description="Disordered" evidence="8">
    <location>
        <begin position="537"/>
        <end position="567"/>
    </location>
</feature>
<evidence type="ECO:0000256" key="6">
    <source>
        <dbReference type="ARBA" id="ARBA00023136"/>
    </source>
</evidence>
<feature type="coiled-coil region" evidence="7">
    <location>
        <begin position="175"/>
        <end position="202"/>
    </location>
</feature>
<evidence type="ECO:0000313" key="11">
    <source>
        <dbReference type="EMBL" id="KAK7417934.1"/>
    </source>
</evidence>
<keyword evidence="5 9" id="KW-1133">Transmembrane helix</keyword>
<feature type="transmembrane region" description="Helical" evidence="9">
    <location>
        <begin position="485"/>
        <end position="503"/>
    </location>
</feature>
<evidence type="ECO:0000256" key="9">
    <source>
        <dbReference type="SAM" id="Phobius"/>
    </source>
</evidence>
<dbReference type="SUPFAM" id="SSF144091">
    <property type="entry name" value="Rhomboid-like"/>
    <property type="match status" value="1"/>
</dbReference>
<keyword evidence="6 9" id="KW-0472">Membrane</keyword>
<protein>
    <recommendedName>
        <fullName evidence="10">Peptidase S54 rhomboid domain-containing protein</fullName>
    </recommendedName>
</protein>
<dbReference type="PANTHER" id="PTHR43731:SF14">
    <property type="entry name" value="PRESENILIN-ASSOCIATED RHOMBOID-LIKE PROTEIN, MITOCHONDRIAL"/>
    <property type="match status" value="1"/>
</dbReference>
<comment type="subcellular location">
    <subcellularLocation>
        <location evidence="1">Membrane</location>
        <topology evidence="1">Multi-pass membrane protein</topology>
    </subcellularLocation>
</comment>
<evidence type="ECO:0000256" key="8">
    <source>
        <dbReference type="SAM" id="MobiDB-lite"/>
    </source>
</evidence>
<accession>A0ABR1HAQ1</accession>
<dbReference type="EMBL" id="JAZAVJ010000052">
    <property type="protein sequence ID" value="KAK7417934.1"/>
    <property type="molecule type" value="Genomic_DNA"/>
</dbReference>
<keyword evidence="4" id="KW-0378">Hydrolase</keyword>
<dbReference type="InterPro" id="IPR022764">
    <property type="entry name" value="Peptidase_S54_rhomboid_dom"/>
</dbReference>
<feature type="transmembrane region" description="Helical" evidence="9">
    <location>
        <begin position="371"/>
        <end position="388"/>
    </location>
</feature>
<dbReference type="InterPro" id="IPR050925">
    <property type="entry name" value="Rhomboid_protease_S54"/>
</dbReference>
<keyword evidence="7" id="KW-0175">Coiled coil</keyword>
<gene>
    <name evidence="11" type="ORF">QQX98_004236</name>
</gene>
<evidence type="ECO:0000256" key="1">
    <source>
        <dbReference type="ARBA" id="ARBA00004141"/>
    </source>
</evidence>
<feature type="transmembrane region" description="Helical" evidence="9">
    <location>
        <begin position="394"/>
        <end position="411"/>
    </location>
</feature>
<evidence type="ECO:0000256" key="5">
    <source>
        <dbReference type="ARBA" id="ARBA00022989"/>
    </source>
</evidence>
<dbReference type="InterPro" id="IPR035952">
    <property type="entry name" value="Rhomboid-like_sf"/>
</dbReference>
<dbReference type="PANTHER" id="PTHR43731">
    <property type="entry name" value="RHOMBOID PROTEASE"/>
    <property type="match status" value="1"/>
</dbReference>
<evidence type="ECO:0000259" key="10">
    <source>
        <dbReference type="Pfam" id="PF01694"/>
    </source>
</evidence>
<feature type="transmembrane region" description="Helical" evidence="9">
    <location>
        <begin position="418"/>
        <end position="437"/>
    </location>
</feature>
<evidence type="ECO:0000256" key="3">
    <source>
        <dbReference type="ARBA" id="ARBA00022692"/>
    </source>
</evidence>
<feature type="domain" description="Peptidase S54 rhomboid" evidence="10">
    <location>
        <begin position="382"/>
        <end position="521"/>
    </location>
</feature>
<proteinExistence type="inferred from homology"/>
<feature type="transmembrane region" description="Helical" evidence="9">
    <location>
        <begin position="443"/>
        <end position="465"/>
    </location>
</feature>
<evidence type="ECO:0000256" key="2">
    <source>
        <dbReference type="ARBA" id="ARBA00009045"/>
    </source>
</evidence>
<feature type="coiled-coil region" evidence="7">
    <location>
        <begin position="230"/>
        <end position="260"/>
    </location>
</feature>
<evidence type="ECO:0000256" key="7">
    <source>
        <dbReference type="SAM" id="Coils"/>
    </source>
</evidence>
<comment type="caution">
    <text evidence="11">The sequence shown here is derived from an EMBL/GenBank/DDBJ whole genome shotgun (WGS) entry which is preliminary data.</text>
</comment>
<dbReference type="Pfam" id="PF01694">
    <property type="entry name" value="Rhomboid"/>
    <property type="match status" value="1"/>
</dbReference>
<organism evidence="11 12">
    <name type="scientific">Neonectria punicea</name>
    <dbReference type="NCBI Taxonomy" id="979145"/>
    <lineage>
        <taxon>Eukaryota</taxon>
        <taxon>Fungi</taxon>
        <taxon>Dikarya</taxon>
        <taxon>Ascomycota</taxon>
        <taxon>Pezizomycotina</taxon>
        <taxon>Sordariomycetes</taxon>
        <taxon>Hypocreomycetidae</taxon>
        <taxon>Hypocreales</taxon>
        <taxon>Nectriaceae</taxon>
        <taxon>Neonectria</taxon>
    </lineage>
</organism>
<evidence type="ECO:0000313" key="12">
    <source>
        <dbReference type="Proteomes" id="UP001498476"/>
    </source>
</evidence>
<keyword evidence="12" id="KW-1185">Reference proteome</keyword>
<feature type="transmembrane region" description="Helical" evidence="9">
    <location>
        <begin position="304"/>
        <end position="325"/>
    </location>
</feature>
<comment type="similarity">
    <text evidence="2">Belongs to the peptidase S54 family.</text>
</comment>
<dbReference type="Proteomes" id="UP001498476">
    <property type="component" value="Unassembled WGS sequence"/>
</dbReference>
<dbReference type="Gene3D" id="1.20.1540.10">
    <property type="entry name" value="Rhomboid-like"/>
    <property type="match status" value="1"/>
</dbReference>
<name>A0ABR1HAQ1_9HYPO</name>
<feature type="transmembrane region" description="Helical" evidence="9">
    <location>
        <begin position="340"/>
        <end position="359"/>
    </location>
</feature>